<feature type="domain" description="Fumarate lyase N-terminal" evidence="7">
    <location>
        <begin position="8"/>
        <end position="302"/>
    </location>
</feature>
<dbReference type="SUPFAM" id="SSF48557">
    <property type="entry name" value="L-aspartase-like"/>
    <property type="match status" value="1"/>
</dbReference>
<comment type="catalytic activity">
    <reaction evidence="1 6">
        <text>2-(N(omega)-L-arginino)succinate = fumarate + L-arginine</text>
        <dbReference type="Rhea" id="RHEA:24020"/>
        <dbReference type="ChEBI" id="CHEBI:29806"/>
        <dbReference type="ChEBI" id="CHEBI:32682"/>
        <dbReference type="ChEBI" id="CHEBI:57472"/>
        <dbReference type="EC" id="4.3.2.1"/>
    </reaction>
</comment>
<name>A0A317U5Y6_9GAMM</name>
<comment type="pathway">
    <text evidence="2 6">Amino-acid biosynthesis; L-arginine biosynthesis; L-arginine from L-ornithine and carbamoyl phosphate: step 3/3.</text>
</comment>
<evidence type="ECO:0000313" key="11">
    <source>
        <dbReference type="Proteomes" id="UP000247152"/>
    </source>
</evidence>
<dbReference type="AlphaFoldDB" id="A0A317U5Y6"/>
<protein>
    <recommendedName>
        <fullName evidence="4 6">Argininosuccinate lyase</fullName>
        <shortName evidence="6">ASAL</shortName>
        <ecNumber evidence="4 6">4.3.2.1</ecNumber>
    </recommendedName>
    <alternativeName>
        <fullName evidence="6">Arginosuccinase</fullName>
    </alternativeName>
</protein>
<dbReference type="EC" id="4.3.2.1" evidence="4 6"/>
<dbReference type="InterPro" id="IPR000362">
    <property type="entry name" value="Fumarate_lyase_fam"/>
</dbReference>
<keyword evidence="5 6" id="KW-0055">Arginine biosynthesis</keyword>
<dbReference type="HAMAP" id="MF_00006">
    <property type="entry name" value="Arg_succ_lyase"/>
    <property type="match status" value="1"/>
</dbReference>
<dbReference type="PRINTS" id="PR00149">
    <property type="entry name" value="FUMRATELYASE"/>
</dbReference>
<dbReference type="InterPro" id="IPR022761">
    <property type="entry name" value="Fumarate_lyase_N"/>
</dbReference>
<dbReference type="Gene3D" id="1.10.40.30">
    <property type="entry name" value="Fumarase/aspartase (C-terminal domain)"/>
    <property type="match status" value="1"/>
</dbReference>
<dbReference type="InterPro" id="IPR008948">
    <property type="entry name" value="L-Aspartase-like"/>
</dbReference>
<dbReference type="Proteomes" id="UP000247152">
    <property type="component" value="Unassembled WGS sequence"/>
</dbReference>
<dbReference type="FunFam" id="1.20.200.10:FF:000002">
    <property type="entry name" value="Argininosuccinate lyase"/>
    <property type="match status" value="1"/>
</dbReference>
<comment type="similarity">
    <text evidence="3">In the N-terminal section; belongs to the lyase 1 family. Argininosuccinate lyase subfamily.</text>
</comment>
<dbReference type="GO" id="GO:0042450">
    <property type="term" value="P:L-arginine biosynthetic process via ornithine"/>
    <property type="evidence" value="ECO:0007669"/>
    <property type="project" value="UniProtKB-UniRule"/>
</dbReference>
<dbReference type="GO" id="GO:0004056">
    <property type="term" value="F:argininosuccinate lyase activity"/>
    <property type="evidence" value="ECO:0007669"/>
    <property type="project" value="UniProtKB-UniRule"/>
</dbReference>
<dbReference type="NCBIfam" id="TIGR00838">
    <property type="entry name" value="argH"/>
    <property type="match status" value="1"/>
</dbReference>
<evidence type="ECO:0000256" key="1">
    <source>
        <dbReference type="ARBA" id="ARBA00000985"/>
    </source>
</evidence>
<evidence type="ECO:0000259" key="8">
    <source>
        <dbReference type="Pfam" id="PF14698"/>
    </source>
</evidence>
<keyword evidence="6" id="KW-0028">Amino-acid biosynthesis</keyword>
<dbReference type="PROSITE" id="PS00163">
    <property type="entry name" value="FUMARATE_LYASES"/>
    <property type="match status" value="1"/>
</dbReference>
<dbReference type="InterPro" id="IPR020557">
    <property type="entry name" value="Fumarate_lyase_CS"/>
</dbReference>
<organism evidence="9 11">
    <name type="scientific">Legionella qingyii</name>
    <dbReference type="NCBI Taxonomy" id="2184757"/>
    <lineage>
        <taxon>Bacteria</taxon>
        <taxon>Pseudomonadati</taxon>
        <taxon>Pseudomonadota</taxon>
        <taxon>Gammaproteobacteria</taxon>
        <taxon>Legionellales</taxon>
        <taxon>Legionellaceae</taxon>
        <taxon>Legionella</taxon>
    </lineage>
</organism>
<dbReference type="Pfam" id="PF00206">
    <property type="entry name" value="Lyase_1"/>
    <property type="match status" value="1"/>
</dbReference>
<dbReference type="Proteomes" id="UP000287374">
    <property type="component" value="Unassembled WGS sequence"/>
</dbReference>
<accession>A0A317U5Y6</accession>
<evidence type="ECO:0000256" key="3">
    <source>
        <dbReference type="ARBA" id="ARBA00005552"/>
    </source>
</evidence>
<dbReference type="CDD" id="cd01359">
    <property type="entry name" value="Argininosuccinate_lyase"/>
    <property type="match status" value="1"/>
</dbReference>
<evidence type="ECO:0000313" key="12">
    <source>
        <dbReference type="Proteomes" id="UP000287374"/>
    </source>
</evidence>
<reference evidence="10 12" key="2">
    <citation type="submission" date="2018-12" db="EMBL/GenBank/DDBJ databases">
        <title>Legionella sp,whole genome shotgun sequence.</title>
        <authorList>
            <person name="Wu H."/>
        </authorList>
    </citation>
    <scope>NUCLEOTIDE SEQUENCE [LARGE SCALE GENOMIC DNA]</scope>
    <source>
        <strain evidence="12">km489</strain>
        <strain evidence="10">Km489</strain>
    </source>
</reference>
<keyword evidence="6" id="KW-0963">Cytoplasm</keyword>
<dbReference type="EMBL" id="QHJG01000010">
    <property type="protein sequence ID" value="PWY56207.1"/>
    <property type="molecule type" value="Genomic_DNA"/>
</dbReference>
<dbReference type="InterPro" id="IPR009049">
    <property type="entry name" value="Argininosuccinate_lyase"/>
</dbReference>
<dbReference type="PANTHER" id="PTHR43814">
    <property type="entry name" value="ARGININOSUCCINATE LYASE"/>
    <property type="match status" value="1"/>
</dbReference>
<dbReference type="UniPathway" id="UPA00068">
    <property type="reaction ID" value="UER00114"/>
</dbReference>
<keyword evidence="6 9" id="KW-0456">Lyase</keyword>
<dbReference type="InterPro" id="IPR029419">
    <property type="entry name" value="Arg_succ_lyase_C"/>
</dbReference>
<gene>
    <name evidence="6 9" type="primary">argH</name>
    <name evidence="9" type="ORF">DGG96_07655</name>
    <name evidence="10" type="ORF">ELY20_10030</name>
</gene>
<evidence type="ECO:0000256" key="6">
    <source>
        <dbReference type="HAMAP-Rule" id="MF_00006"/>
    </source>
</evidence>
<dbReference type="EMBL" id="RZGX01000012">
    <property type="protein sequence ID" value="RUR22235.1"/>
    <property type="molecule type" value="Genomic_DNA"/>
</dbReference>
<keyword evidence="12" id="KW-1185">Reference proteome</keyword>
<dbReference type="Gene3D" id="1.10.275.10">
    <property type="entry name" value="Fumarase/aspartase (N-terminal domain)"/>
    <property type="match status" value="1"/>
</dbReference>
<dbReference type="Pfam" id="PF14698">
    <property type="entry name" value="ASL_C2"/>
    <property type="match status" value="1"/>
</dbReference>
<dbReference type="FunFam" id="1.10.275.10:FF:000002">
    <property type="entry name" value="Argininosuccinate lyase"/>
    <property type="match status" value="1"/>
</dbReference>
<evidence type="ECO:0000313" key="9">
    <source>
        <dbReference type="EMBL" id="PWY56207.1"/>
    </source>
</evidence>
<evidence type="ECO:0000256" key="2">
    <source>
        <dbReference type="ARBA" id="ARBA00004941"/>
    </source>
</evidence>
<reference evidence="9 11" key="1">
    <citation type="submission" date="2018-05" db="EMBL/GenBank/DDBJ databases">
        <title>Legionella qingyii sp.nov., whole genome shotgun sequence.</title>
        <authorList>
            <person name="Wu H."/>
            <person name="Zhu Q."/>
            <person name="Hu C."/>
        </authorList>
    </citation>
    <scope>NUCLEOTIDE SEQUENCE [LARGE SCALE GENOMIC DNA]</scope>
    <source>
        <strain evidence="9 11">HEB18</strain>
    </source>
</reference>
<feature type="domain" description="Argininosuccinate lyase C-terminal" evidence="8">
    <location>
        <begin position="365"/>
        <end position="406"/>
    </location>
</feature>
<proteinExistence type="inferred from homology"/>
<dbReference type="InterPro" id="IPR024083">
    <property type="entry name" value="Fumarase/histidase_N"/>
</dbReference>
<dbReference type="GO" id="GO:0005829">
    <property type="term" value="C:cytosol"/>
    <property type="evidence" value="ECO:0007669"/>
    <property type="project" value="TreeGrafter"/>
</dbReference>
<dbReference type="PANTHER" id="PTHR43814:SF1">
    <property type="entry name" value="ARGININOSUCCINATE LYASE"/>
    <property type="match status" value="1"/>
</dbReference>
<comment type="caution">
    <text evidence="9">The sequence shown here is derived from an EMBL/GenBank/DDBJ whole genome shotgun (WGS) entry which is preliminary data.</text>
</comment>
<evidence type="ECO:0000313" key="10">
    <source>
        <dbReference type="EMBL" id="RUR22235.1"/>
    </source>
</evidence>
<dbReference type="RefSeq" id="WP_110142151.1">
    <property type="nucleotide sequence ID" value="NZ_QHJG01000010.1"/>
</dbReference>
<evidence type="ECO:0000256" key="5">
    <source>
        <dbReference type="ARBA" id="ARBA00022571"/>
    </source>
</evidence>
<evidence type="ECO:0000256" key="4">
    <source>
        <dbReference type="ARBA" id="ARBA00012338"/>
    </source>
</evidence>
<dbReference type="PRINTS" id="PR00145">
    <property type="entry name" value="ARGSUCLYASE"/>
</dbReference>
<evidence type="ECO:0000259" key="7">
    <source>
        <dbReference type="Pfam" id="PF00206"/>
    </source>
</evidence>
<comment type="subcellular location">
    <subcellularLocation>
        <location evidence="6">Cytoplasm</location>
    </subcellularLocation>
</comment>
<dbReference type="OrthoDB" id="9769623at2"/>
<sequence length="412" mass="46108">MAHKTWGGRFKKELDPRVVHFNASLAFDKVLYAHDIVGSQAHAKMLARQGIISDSEADLICKGLEEISHEIEKGVHEFDASCEDIHMFVEQLLIAKIGEVGKKLHTGRSRNDQVALDLRLYSRDAGMQINTLLQNLNQALEELARLHADDKLPGYTHLQQAQPIYLGKFFTAYLAMFQRDLERLHDWQTRMNRSPLGAGALAGSSLPLDRMWVAETLGFNGVIENTLDAVSDRDFIIEFCAAASIIMMHLSRLAEDLILWATQEFGFITLDDSFATGSSLMPNKKNPDVLELIRGKSGRVFGHLMGILTVMKGLPLAYNKDMQEDKECLFDTVNTLAVCLEIITPFLRSVQFNTKLMEQKANSGYLNATAILESLVLQGVPFRDAHHQVGLWVQAAIDKNCSLEEIINNKGL</sequence>
<comment type="similarity">
    <text evidence="6">Belongs to the lyase 1 family. Argininosuccinate lyase subfamily.</text>
</comment>
<dbReference type="Gene3D" id="1.20.200.10">
    <property type="entry name" value="Fumarase/aspartase (Central domain)"/>
    <property type="match status" value="1"/>
</dbReference>